<keyword evidence="7" id="KW-0511">Multifunctional enzyme</keyword>
<dbReference type="EMBL" id="ML735243">
    <property type="protein sequence ID" value="KAE8391647.1"/>
    <property type="molecule type" value="Genomic_DNA"/>
</dbReference>
<dbReference type="PROSITE" id="PS00723">
    <property type="entry name" value="POLYPRENYL_SYNTHASE_1"/>
    <property type="match status" value="1"/>
</dbReference>
<comment type="pathway">
    <text evidence="1">Secondary metabolite biosynthesis; terpenoid biosynthesis.</text>
</comment>
<dbReference type="AlphaFoldDB" id="A0A5N7CCR5"/>
<comment type="similarity">
    <text evidence="9">In the N-terminal section; belongs to the terpene synthase family.</text>
</comment>
<dbReference type="PANTHER" id="PTHR12001:SF72">
    <property type="entry name" value="THIJ_PFPI FAMILY PROTEIN (AFU_ORTHOLOGUE AFUA_3G01210)-RELATED"/>
    <property type="match status" value="1"/>
</dbReference>
<dbReference type="SUPFAM" id="SSF48576">
    <property type="entry name" value="Terpenoid synthases"/>
    <property type="match status" value="2"/>
</dbReference>
<keyword evidence="4" id="KW-0460">Magnesium</keyword>
<evidence type="ECO:0000256" key="3">
    <source>
        <dbReference type="ARBA" id="ARBA00022723"/>
    </source>
</evidence>
<sequence length="718" mass="82815">MASGGKDIFDDLDRYSERVHREFYVGKPGYFSVFHPRIHRHAQLSTDATIQCQIDLFGKESIGKVMGNLDTYCGDWTSLVYPFCYPDRLALTAYMVDFAFIHDDVDYEETIQTKKYEEGSESCDQALKCGNYSPEWLNEARNKQVIAKTMCKLVETDHELGLKFIQQWENWKRSEKEFVQKEAQTCDSLQKFLKLCYYMRGCQWAFAMARFAYKLRLTEEEEAIVRPMTELIMEVLTLHNDYYSWEKETAFYNASEDKLPMSNSVTLYMQWYSLPPEEAKEAIKKAAVEKEQQYLEVKKGFINRQLSSSEAVPSAVSQWLNIMEHMVAGNLLWSLTCPRYHGHARNQYRDYYQLRCRQGHIFADDCTRAETFTGLGLSESAEVPAPYPLCSSSLGGITTDKVIDRGHSSQHIPPLFFDSSLKQAEETVIAQPFNYINSLPSKRVRETFVDALNTWFHAPDRSVNIIRGAIGDLHRCSLMLDDIQDGSFLRRGMPAAHVIYGPAQAMNSAYYLCINALESLHTLSNSAISIYIDEVRMLHLGQAQELYWTYHSSPPSEEEYVRMIDGKTTSLFRMASRMLLSEASQNRGLDLGRLISLLGRFFQIRDDYQNLASVEYSDQKGFCEDLDEGKFSLPLIHALTQGDAEIESILEQRKRHGQLSYELKRLVLDRLRLKGSLDYTLSVLRELQESLRKELARAEAATQQKNWVLQLLLFRLKM</sequence>
<dbReference type="InterPro" id="IPR008949">
    <property type="entry name" value="Isoprenoid_synthase_dom_sf"/>
</dbReference>
<dbReference type="OrthoDB" id="6921389at2759"/>
<evidence type="ECO:0000256" key="7">
    <source>
        <dbReference type="ARBA" id="ARBA00023268"/>
    </source>
</evidence>
<dbReference type="GO" id="GO:0016829">
    <property type="term" value="F:lyase activity"/>
    <property type="evidence" value="ECO:0007669"/>
    <property type="project" value="UniProtKB-KW"/>
</dbReference>
<gene>
    <name evidence="10" type="ORF">BDV23DRAFT_152796</name>
</gene>
<evidence type="ECO:0000256" key="5">
    <source>
        <dbReference type="ARBA" id="ARBA00023229"/>
    </source>
</evidence>
<dbReference type="GO" id="GO:0046165">
    <property type="term" value="P:alcohol biosynthetic process"/>
    <property type="evidence" value="ECO:0007669"/>
    <property type="project" value="UniProtKB-ARBA"/>
</dbReference>
<dbReference type="PROSITE" id="PS00444">
    <property type="entry name" value="POLYPRENYL_SYNTHASE_2"/>
    <property type="match status" value="1"/>
</dbReference>
<reference evidence="10" key="1">
    <citation type="submission" date="2019-04" db="EMBL/GenBank/DDBJ databases">
        <title>Friends and foes A comparative genomics studyof 23 Aspergillus species from section Flavi.</title>
        <authorList>
            <consortium name="DOE Joint Genome Institute"/>
            <person name="Kjaerbolling I."/>
            <person name="Vesth T."/>
            <person name="Frisvad J.C."/>
            <person name="Nybo J.L."/>
            <person name="Theobald S."/>
            <person name="Kildgaard S."/>
            <person name="Isbrandt T."/>
            <person name="Kuo A."/>
            <person name="Sato A."/>
            <person name="Lyhne E.K."/>
            <person name="Kogle M.E."/>
            <person name="Wiebenga A."/>
            <person name="Kun R.S."/>
            <person name="Lubbers R.J."/>
            <person name="Makela M.R."/>
            <person name="Barry K."/>
            <person name="Chovatia M."/>
            <person name="Clum A."/>
            <person name="Daum C."/>
            <person name="Haridas S."/>
            <person name="He G."/>
            <person name="LaButti K."/>
            <person name="Lipzen A."/>
            <person name="Mondo S."/>
            <person name="Riley R."/>
            <person name="Salamov A."/>
            <person name="Simmons B.A."/>
            <person name="Magnuson J.K."/>
            <person name="Henrissat B."/>
            <person name="Mortensen U.H."/>
            <person name="Larsen T.O."/>
            <person name="Devries R.P."/>
            <person name="Grigoriev I.V."/>
            <person name="Machida M."/>
            <person name="Baker S.E."/>
            <person name="Andersen M.R."/>
        </authorList>
    </citation>
    <scope>NUCLEOTIDE SEQUENCE [LARGE SCALE GENOMIC DNA]</scope>
    <source>
        <strain evidence="10">IBT 14317</strain>
    </source>
</reference>
<keyword evidence="2" id="KW-0808">Transferase</keyword>
<dbReference type="GO" id="GO:0004659">
    <property type="term" value="F:prenyltransferase activity"/>
    <property type="evidence" value="ECO:0007669"/>
    <property type="project" value="InterPro"/>
</dbReference>
<evidence type="ECO:0000256" key="2">
    <source>
        <dbReference type="ARBA" id="ARBA00022679"/>
    </source>
</evidence>
<evidence type="ECO:0000256" key="1">
    <source>
        <dbReference type="ARBA" id="ARBA00004721"/>
    </source>
</evidence>
<dbReference type="SFLD" id="SFLDS00005">
    <property type="entry name" value="Isoprenoid_Synthase_Type_I"/>
    <property type="match status" value="1"/>
</dbReference>
<keyword evidence="5" id="KW-0414">Isoprene biosynthesis</keyword>
<dbReference type="Pfam" id="PF19086">
    <property type="entry name" value="Terpene_syn_C_2"/>
    <property type="match status" value="1"/>
</dbReference>
<dbReference type="InterPro" id="IPR033749">
    <property type="entry name" value="Polyprenyl_synt_CS"/>
</dbReference>
<evidence type="ECO:0000256" key="9">
    <source>
        <dbReference type="ARBA" id="ARBA00038372"/>
    </source>
</evidence>
<dbReference type="GO" id="GO:0046872">
    <property type="term" value="F:metal ion binding"/>
    <property type="evidence" value="ECO:0007669"/>
    <property type="project" value="UniProtKB-KW"/>
</dbReference>
<evidence type="ECO:0000256" key="6">
    <source>
        <dbReference type="ARBA" id="ARBA00023239"/>
    </source>
</evidence>
<dbReference type="GO" id="GO:0043386">
    <property type="term" value="P:mycotoxin biosynthetic process"/>
    <property type="evidence" value="ECO:0007669"/>
    <property type="project" value="UniProtKB-ARBA"/>
</dbReference>
<dbReference type="Pfam" id="PF00348">
    <property type="entry name" value="polyprenyl_synt"/>
    <property type="match status" value="1"/>
</dbReference>
<organism evidence="10">
    <name type="scientific">Petromyces alliaceus</name>
    <name type="common">Aspergillus alliaceus</name>
    <dbReference type="NCBI Taxonomy" id="209559"/>
    <lineage>
        <taxon>Eukaryota</taxon>
        <taxon>Fungi</taxon>
        <taxon>Dikarya</taxon>
        <taxon>Ascomycota</taxon>
        <taxon>Pezizomycotina</taxon>
        <taxon>Eurotiomycetes</taxon>
        <taxon>Eurotiomycetidae</taxon>
        <taxon>Eurotiales</taxon>
        <taxon>Aspergillaceae</taxon>
        <taxon>Aspergillus</taxon>
        <taxon>Aspergillus subgen. Circumdati</taxon>
    </lineage>
</organism>
<dbReference type="InterPro" id="IPR000092">
    <property type="entry name" value="Polyprenyl_synt"/>
</dbReference>
<comment type="similarity">
    <text evidence="8">In the C-terminal section; belongs to the FPP/GGPP synthase family.</text>
</comment>
<evidence type="ECO:0000256" key="4">
    <source>
        <dbReference type="ARBA" id="ARBA00022842"/>
    </source>
</evidence>
<keyword evidence="3" id="KW-0479">Metal-binding</keyword>
<name>A0A5N7CCR5_PETAA</name>
<dbReference type="Proteomes" id="UP000326877">
    <property type="component" value="Unassembled WGS sequence"/>
</dbReference>
<protein>
    <submittedName>
        <fullName evidence="10">Isoprenoid synthase domain-containing protein</fullName>
    </submittedName>
</protein>
<dbReference type="PANTHER" id="PTHR12001">
    <property type="entry name" value="GERANYLGERANYL PYROPHOSPHATE SYNTHASE"/>
    <property type="match status" value="1"/>
</dbReference>
<accession>A0A5N7CCR5</accession>
<dbReference type="GO" id="GO:0008299">
    <property type="term" value="P:isoprenoid biosynthetic process"/>
    <property type="evidence" value="ECO:0007669"/>
    <property type="project" value="UniProtKB-KW"/>
</dbReference>
<keyword evidence="6" id="KW-0456">Lyase</keyword>
<evidence type="ECO:0000313" key="10">
    <source>
        <dbReference type="EMBL" id="KAE8391647.1"/>
    </source>
</evidence>
<dbReference type="Gene3D" id="1.10.600.10">
    <property type="entry name" value="Farnesyl Diphosphate Synthase"/>
    <property type="match status" value="2"/>
</dbReference>
<evidence type="ECO:0000256" key="8">
    <source>
        <dbReference type="ARBA" id="ARBA00038363"/>
    </source>
</evidence>
<proteinExistence type="inferred from homology"/>